<dbReference type="EMBL" id="MUBJ01000005">
    <property type="protein sequence ID" value="OTA17002.1"/>
    <property type="molecule type" value="Genomic_DNA"/>
</dbReference>
<dbReference type="GO" id="GO:0003824">
    <property type="term" value="F:catalytic activity"/>
    <property type="evidence" value="ECO:0007669"/>
    <property type="project" value="InterPro"/>
</dbReference>
<organism evidence="2 3">
    <name type="scientific">Xenorhabdus vietnamensis</name>
    <dbReference type="NCBI Taxonomy" id="351656"/>
    <lineage>
        <taxon>Bacteria</taxon>
        <taxon>Pseudomonadati</taxon>
        <taxon>Pseudomonadota</taxon>
        <taxon>Gammaproteobacteria</taxon>
        <taxon>Enterobacterales</taxon>
        <taxon>Morganellaceae</taxon>
        <taxon>Xenorhabdus</taxon>
    </lineage>
</organism>
<gene>
    <name evidence="2" type="ORF">Xvie_01257</name>
</gene>
<protein>
    <submittedName>
        <fullName evidence="2">EEP domain-containing protein</fullName>
    </submittedName>
</protein>
<dbReference type="NCBIfam" id="NF003841">
    <property type="entry name" value="PRK05421.1-3"/>
    <property type="match status" value="1"/>
</dbReference>
<reference evidence="2 3" key="1">
    <citation type="submission" date="2016-10" db="EMBL/GenBank/DDBJ databases">
        <title>Systematic genetic and metabolomic analysis of Xenorhabdus and Photorhabdus spp., highlights the requirements for a dual symbiotic and pathogenic life style.</title>
        <authorList>
            <person name="Tobias N.J."/>
            <person name="Wolff H."/>
            <person name="Djahanschiri B."/>
            <person name="Pidot S.J."/>
            <person name="Stinear T.P."/>
            <person name="Ebersberger I."/>
            <person name="Bode H.B."/>
        </authorList>
    </citation>
    <scope>NUCLEOTIDE SEQUENCE [LARGE SCALE GENOMIC DNA]</scope>
    <source>
        <strain evidence="2 3">DSM 22392</strain>
    </source>
</reference>
<dbReference type="NCBIfam" id="NF003842">
    <property type="entry name" value="PRK05421.1-4"/>
    <property type="match status" value="1"/>
</dbReference>
<proteinExistence type="predicted"/>
<comment type="caution">
    <text evidence="2">The sequence shown here is derived from an EMBL/GenBank/DDBJ whole genome shotgun (WGS) entry which is preliminary data.</text>
</comment>
<evidence type="ECO:0000259" key="1">
    <source>
        <dbReference type="Pfam" id="PF03372"/>
    </source>
</evidence>
<dbReference type="InterPro" id="IPR005135">
    <property type="entry name" value="Endo/exonuclease/phosphatase"/>
</dbReference>
<accession>A0A1Y2SG64</accession>
<dbReference type="AlphaFoldDB" id="A0A1Y2SG64"/>
<name>A0A1Y2SG64_9GAMM</name>
<keyword evidence="3" id="KW-1185">Reference proteome</keyword>
<dbReference type="STRING" id="351656.Xvie_01257"/>
<evidence type="ECO:0000313" key="2">
    <source>
        <dbReference type="EMBL" id="OTA17002.1"/>
    </source>
</evidence>
<dbReference type="OrthoDB" id="9793162at2"/>
<dbReference type="NCBIfam" id="NF003839">
    <property type="entry name" value="PRK05421.1-1"/>
    <property type="match status" value="1"/>
</dbReference>
<dbReference type="Gene3D" id="3.60.10.10">
    <property type="entry name" value="Endonuclease/exonuclease/phosphatase"/>
    <property type="match status" value="1"/>
</dbReference>
<feature type="domain" description="Endonuclease/exonuclease/phosphatase" evidence="1">
    <location>
        <begin position="76"/>
        <end position="279"/>
    </location>
</feature>
<dbReference type="InterPro" id="IPR036691">
    <property type="entry name" value="Endo/exonu/phosph_ase_sf"/>
</dbReference>
<dbReference type="SUPFAM" id="SSF56219">
    <property type="entry name" value="DNase I-like"/>
    <property type="match status" value="1"/>
</dbReference>
<dbReference type="Proteomes" id="UP000194350">
    <property type="component" value="Unassembled WGS sequence"/>
</dbReference>
<dbReference type="Pfam" id="PF03372">
    <property type="entry name" value="Exo_endo_phos"/>
    <property type="match status" value="1"/>
</dbReference>
<sequence length="288" mass="32874">MAEVSLESKSYARRLYERKLVNMKMRYAKKNYAMRYVAGQPVEQVFPTSKQLLEEAALPRGEPILTSNNELSIAIWNIYKQQRPLWKNVLTSLAEKSDLILLQEAQTTPDLLKFITASGLVADQVPAFVIPQHPSGVMTLASSPPVYCCPLREKEPILRLSKSSLITIYPLPDKRQLMVINVHAINFSLGIDVYSRQLNNIGIHISLHNGPVIFAGDFNAWSRQRLKILERFARRMRLKEVHFNDDYRTIVFGKPLDFIFYRELKVLSAAVVMTGASDHNPLMVNFSL</sequence>
<evidence type="ECO:0000313" key="3">
    <source>
        <dbReference type="Proteomes" id="UP000194350"/>
    </source>
</evidence>
<dbReference type="NCBIfam" id="NF003840">
    <property type="entry name" value="PRK05421.1-2"/>
    <property type="match status" value="1"/>
</dbReference>